<feature type="region of interest" description="Disordered" evidence="1">
    <location>
        <begin position="40"/>
        <end position="61"/>
    </location>
</feature>
<proteinExistence type="predicted"/>
<protein>
    <submittedName>
        <fullName evidence="2">Uncharacterized protein</fullName>
    </submittedName>
</protein>
<evidence type="ECO:0000313" key="2">
    <source>
        <dbReference type="EMBL" id="SHG77744.1"/>
    </source>
</evidence>
<dbReference type="STRING" id="1122133.SAMN02745157_4808"/>
<evidence type="ECO:0000313" key="3">
    <source>
        <dbReference type="Proteomes" id="UP000184485"/>
    </source>
</evidence>
<dbReference type="EMBL" id="FQUP01000007">
    <property type="protein sequence ID" value="SHG77744.1"/>
    <property type="molecule type" value="Genomic_DNA"/>
</dbReference>
<sequence length="61" mass="6805">MARLRVESVFGIPISRPQSITIAELVHKLHYVTTTINSRNGRIASTPDCPEDANRRSITVD</sequence>
<reference evidence="2 3" key="1">
    <citation type="submission" date="2016-11" db="EMBL/GenBank/DDBJ databases">
        <authorList>
            <person name="Jaros S."/>
            <person name="Januszkiewicz K."/>
            <person name="Wedrychowicz H."/>
        </authorList>
    </citation>
    <scope>NUCLEOTIDE SEQUENCE [LARGE SCALE GENOMIC DNA]</scope>
    <source>
        <strain evidence="2 3">DSM 19436</strain>
    </source>
</reference>
<dbReference type="AlphaFoldDB" id="A0A1M5MJS6"/>
<organism evidence="2 3">
    <name type="scientific">Kaistia soli DSM 19436</name>
    <dbReference type="NCBI Taxonomy" id="1122133"/>
    <lineage>
        <taxon>Bacteria</taxon>
        <taxon>Pseudomonadati</taxon>
        <taxon>Pseudomonadota</taxon>
        <taxon>Alphaproteobacteria</taxon>
        <taxon>Hyphomicrobiales</taxon>
        <taxon>Kaistiaceae</taxon>
        <taxon>Kaistia</taxon>
    </lineage>
</organism>
<evidence type="ECO:0000256" key="1">
    <source>
        <dbReference type="SAM" id="MobiDB-lite"/>
    </source>
</evidence>
<dbReference type="Proteomes" id="UP000184485">
    <property type="component" value="Unassembled WGS sequence"/>
</dbReference>
<gene>
    <name evidence="2" type="ORF">SAMN02745157_4808</name>
</gene>
<name>A0A1M5MJS6_9HYPH</name>
<accession>A0A1M5MJS6</accession>
<keyword evidence="3" id="KW-1185">Reference proteome</keyword>